<sequence length="933" mass="103663">MEQPYKGTLNQSTNWQRPASRPAAPRPVTLYLHSLHSWKTEELEGLRETINRIAKQNSSSIKYDHVNFVFAVSGDDLQLQNQALDALDNLLEKQLKARQDSSQPILPEKPLRDVKLSSASSTDKSKSVSVSGVLIDMDDFASTESISSQPIRHSIEFRVSDSVRDPFEMYYADKRQKVDLPTMIAQECDCVAEISKDGRTINVSGENSDNVDSCLQKIRQMMDYFLRTPFRMEKVVLVYGNSRDEFRLQFVPLVEHRYYAAHIGYLPTGLTKIRRENFCVAEKAVFDVQRGMWALSGGIRLPALGSEALSKLPGNTRSKNASPSPSTKGLPSTPWGRRASSSSDQQRSPSHGAGSSNLDWHEQENPSFGFGPATPTRSMSPAGWGPVRTQSTSSQPSPQPSWGSGRGQSGWDSPTPATRGSQVALRRAENPEWSGPTFEAKDPGDFPSLSMSSHSTSKKTGMPTLPPVRKVGVPESDSVGWSKSSSSSASTGKRPTSSSIATSNLEPTDFKNARATSSAANVGSSRDNNYNDDDNYSSSSSSLVFGDNDFDYLANISAHSSASSSSRPKERDNSGLERPRLQDPAKHEEDTRRTMRTLPSLQASPALASSSLPQFVDKLRSYNMRRSSEAIRNGLAELRGHRKEIRLVGRLGSVLYPSDPSVLSHVWEYTQLENVIVRERGVRPVFSPIATVNTADVNNLYGFLGPFKSESAHFEIECNTRINPTSRYDRTIVSVPSTMAILDRVVTPWETYGEVIWNAVDNHIDFEIALQAREGTIHDTKSALGRTDVKPFSTFRKRMSLGTHNTHITCHDVPNYLHILGINFKETRTYEKPGPVPFTVVIHKVEELELQRTDGLDAVTGRTFGEGKKWYEFEVYSEKVHTQLRSNLTLIPGTAAEWTVNDIVGEDPNNSDELLRMVRAMMLLVDECHTKFK</sequence>
<gene>
    <name evidence="3" type="ORF">BGZ99_003100</name>
</gene>
<dbReference type="Proteomes" id="UP000738325">
    <property type="component" value="Unassembled WGS sequence"/>
</dbReference>
<dbReference type="InterPro" id="IPR057227">
    <property type="entry name" value="DUF7905"/>
</dbReference>
<evidence type="ECO:0000313" key="4">
    <source>
        <dbReference type="Proteomes" id="UP000738325"/>
    </source>
</evidence>
<dbReference type="Pfam" id="PF25482">
    <property type="entry name" value="DUF7905"/>
    <property type="match status" value="1"/>
</dbReference>
<feature type="compositionally biased region" description="Low complexity" evidence="1">
    <location>
        <begin position="337"/>
        <end position="350"/>
    </location>
</feature>
<accession>A0A9P6RUA5</accession>
<proteinExistence type="predicted"/>
<feature type="region of interest" description="Disordered" evidence="1">
    <location>
        <begin position="559"/>
        <end position="594"/>
    </location>
</feature>
<evidence type="ECO:0000256" key="1">
    <source>
        <dbReference type="SAM" id="MobiDB-lite"/>
    </source>
</evidence>
<dbReference type="EMBL" id="JAAAIP010000020">
    <property type="protein sequence ID" value="KAG0329210.1"/>
    <property type="molecule type" value="Genomic_DNA"/>
</dbReference>
<dbReference type="OrthoDB" id="10265971at2759"/>
<protein>
    <recommendedName>
        <fullName evidence="2">DUF7905 domain-containing protein</fullName>
    </recommendedName>
</protein>
<feature type="compositionally biased region" description="Low complexity" evidence="1">
    <location>
        <begin position="388"/>
        <end position="403"/>
    </location>
</feature>
<feature type="compositionally biased region" description="Polar residues" evidence="1">
    <location>
        <begin position="313"/>
        <end position="330"/>
    </location>
</feature>
<feature type="region of interest" description="Disordered" evidence="1">
    <location>
        <begin position="311"/>
        <end position="541"/>
    </location>
</feature>
<comment type="caution">
    <text evidence="3">The sequence shown here is derived from an EMBL/GenBank/DDBJ whole genome shotgun (WGS) entry which is preliminary data.</text>
</comment>
<feature type="region of interest" description="Disordered" evidence="1">
    <location>
        <begin position="1"/>
        <end position="23"/>
    </location>
</feature>
<feature type="compositionally biased region" description="Polar residues" evidence="1">
    <location>
        <begin position="514"/>
        <end position="523"/>
    </location>
</feature>
<feature type="compositionally biased region" description="Basic and acidic residues" evidence="1">
    <location>
        <begin position="567"/>
        <end position="593"/>
    </location>
</feature>
<keyword evidence="4" id="KW-1185">Reference proteome</keyword>
<feature type="region of interest" description="Disordered" evidence="1">
    <location>
        <begin position="98"/>
        <end position="118"/>
    </location>
</feature>
<feature type="compositionally biased region" description="Low complexity" evidence="1">
    <location>
        <begin position="476"/>
        <end position="499"/>
    </location>
</feature>
<name>A0A9P6RUA5_9FUNG</name>
<reference evidence="3" key="1">
    <citation type="journal article" date="2020" name="Fungal Divers.">
        <title>Resolving the Mortierellaceae phylogeny through synthesis of multi-gene phylogenetics and phylogenomics.</title>
        <authorList>
            <person name="Vandepol N."/>
            <person name="Liber J."/>
            <person name="Desiro A."/>
            <person name="Na H."/>
            <person name="Kennedy M."/>
            <person name="Barry K."/>
            <person name="Grigoriev I.V."/>
            <person name="Miller A.N."/>
            <person name="O'Donnell K."/>
            <person name="Stajich J.E."/>
            <person name="Bonito G."/>
        </authorList>
    </citation>
    <scope>NUCLEOTIDE SEQUENCE</scope>
    <source>
        <strain evidence="3">REB-010B</strain>
    </source>
</reference>
<feature type="domain" description="DUF7905" evidence="2">
    <location>
        <begin position="613"/>
        <end position="905"/>
    </location>
</feature>
<dbReference type="AlphaFoldDB" id="A0A9P6RUA5"/>
<evidence type="ECO:0000313" key="3">
    <source>
        <dbReference type="EMBL" id="KAG0329210.1"/>
    </source>
</evidence>
<organism evidence="3 4">
    <name type="scientific">Dissophora globulifera</name>
    <dbReference type="NCBI Taxonomy" id="979702"/>
    <lineage>
        <taxon>Eukaryota</taxon>
        <taxon>Fungi</taxon>
        <taxon>Fungi incertae sedis</taxon>
        <taxon>Mucoromycota</taxon>
        <taxon>Mortierellomycotina</taxon>
        <taxon>Mortierellomycetes</taxon>
        <taxon>Mortierellales</taxon>
        <taxon>Mortierellaceae</taxon>
        <taxon>Dissophora</taxon>
    </lineage>
</organism>
<evidence type="ECO:0000259" key="2">
    <source>
        <dbReference type="Pfam" id="PF25482"/>
    </source>
</evidence>